<protein>
    <submittedName>
        <fullName evidence="1">Unannotated protein</fullName>
    </submittedName>
</protein>
<organism evidence="1">
    <name type="scientific">freshwater metagenome</name>
    <dbReference type="NCBI Taxonomy" id="449393"/>
    <lineage>
        <taxon>unclassified sequences</taxon>
        <taxon>metagenomes</taxon>
        <taxon>ecological metagenomes</taxon>
    </lineage>
</organism>
<evidence type="ECO:0000313" key="1">
    <source>
        <dbReference type="EMBL" id="CAB4642048.1"/>
    </source>
</evidence>
<accession>A0A6J6JZU0</accession>
<dbReference type="EMBL" id="CAEZWE010000003">
    <property type="protein sequence ID" value="CAB4642048.1"/>
    <property type="molecule type" value="Genomic_DNA"/>
</dbReference>
<gene>
    <name evidence="1" type="ORF">UFOPK2169_00172</name>
</gene>
<name>A0A6J6JZU0_9ZZZZ</name>
<sequence length="456" mass="51891">MNTNNTSRPKVLVMHALRPTSRQTTIDHLDSFREHLPEADVQYLHFQQPLPAEYENISPDVFVINYDFLNYRFTPLWPFIKNRHKKIAQRAGKVVAIAQDDFWANKHLDNWCMDWNVDRILTPIDNDLDVLYPRSIKHKEFRTALTGYVKSGPVPRTSLLRDRSIDLGQRVRDMPPHLGRLAQAKARQAVTMASAAKNAGLNVDVSTRVEDSFIGAAWFEFLSSCKFTVGMKGGASLHDPYGLTHTKVQAYLARHPEASFDEIEQKCFKGKDMKHQFTAISPRLFEASMAGTCQILERDDYLGVLEPWRDYVPLNRDFSNMDEVLNAMRDTERCQEIVANARIALVDSQMFDYSQLVETACGGLLPTQGGDCAQWNDFAEFLRFSRSAQELAPELHDAVMHALQSGYDLTSSTTAEHAHVNRILNRLSLSEWFQSIQAASASDPIGMRAPWIWRAL</sequence>
<dbReference type="AlphaFoldDB" id="A0A6J6JZU0"/>
<reference evidence="1" key="1">
    <citation type="submission" date="2020-05" db="EMBL/GenBank/DDBJ databases">
        <authorList>
            <person name="Chiriac C."/>
            <person name="Salcher M."/>
            <person name="Ghai R."/>
            <person name="Kavagutti S V."/>
        </authorList>
    </citation>
    <scope>NUCLEOTIDE SEQUENCE</scope>
</reference>
<proteinExistence type="predicted"/>